<evidence type="ECO:0000256" key="1">
    <source>
        <dbReference type="SAM" id="Phobius"/>
    </source>
</evidence>
<dbReference type="WBParaSite" id="HPLM_0001981001-mRNA-1">
    <property type="protein sequence ID" value="HPLM_0001981001-mRNA-1"/>
    <property type="gene ID" value="HPLM_0001981001"/>
</dbReference>
<feature type="transmembrane region" description="Helical" evidence="1">
    <location>
        <begin position="96"/>
        <end position="115"/>
    </location>
</feature>
<accession>A0A0N4X618</accession>
<protein>
    <submittedName>
        <fullName evidence="2">Secreted protein</fullName>
    </submittedName>
</protein>
<keyword evidence="1" id="KW-0472">Membrane</keyword>
<feature type="transmembrane region" description="Helical" evidence="1">
    <location>
        <begin position="161"/>
        <end position="187"/>
    </location>
</feature>
<name>A0A0N4X618_HAEPC</name>
<proteinExistence type="predicted"/>
<keyword evidence="1" id="KW-0812">Transmembrane</keyword>
<evidence type="ECO:0000313" key="2">
    <source>
        <dbReference type="WBParaSite" id="HPLM_0001981001-mRNA-1"/>
    </source>
</evidence>
<organism evidence="2">
    <name type="scientific">Haemonchus placei</name>
    <name type="common">Barber's pole worm</name>
    <dbReference type="NCBI Taxonomy" id="6290"/>
    <lineage>
        <taxon>Eukaryota</taxon>
        <taxon>Metazoa</taxon>
        <taxon>Ecdysozoa</taxon>
        <taxon>Nematoda</taxon>
        <taxon>Chromadorea</taxon>
        <taxon>Rhabditida</taxon>
        <taxon>Rhabditina</taxon>
        <taxon>Rhabditomorpha</taxon>
        <taxon>Strongyloidea</taxon>
        <taxon>Trichostrongylidae</taxon>
        <taxon>Haemonchus</taxon>
    </lineage>
</organism>
<sequence length="193" mass="21806">LVTYFRIFCTLTMIGRFWVPLSFAILLSSQGGCISAPGVSCLSHDHHGLQHASGGNRALHPLAVGPKAKGRNCQRRGELPISVSFRCVATQFSRQYVFVVRGWWIVAFLLFRPVGLPRNRRSSSLNSSALLITSRLVSRSVIAQLFYSSMFFSIMQLHNDISLAISTLFEVPYVVPIYDINVAYYYFYVFIRD</sequence>
<feature type="transmembrane region" description="Helical" evidence="1">
    <location>
        <begin position="136"/>
        <end position="155"/>
    </location>
</feature>
<keyword evidence="1" id="KW-1133">Transmembrane helix</keyword>
<dbReference type="AlphaFoldDB" id="A0A0N4X618"/>
<reference evidence="2" key="1">
    <citation type="submission" date="2017-02" db="UniProtKB">
        <authorList>
            <consortium name="WormBaseParasite"/>
        </authorList>
    </citation>
    <scope>IDENTIFICATION</scope>
</reference>